<dbReference type="SUPFAM" id="SSF53335">
    <property type="entry name" value="S-adenosyl-L-methionine-dependent methyltransferases"/>
    <property type="match status" value="1"/>
</dbReference>
<gene>
    <name evidence="1" type="ORF">J7561_08440</name>
</gene>
<dbReference type="Proteomes" id="UP000680020">
    <property type="component" value="Unassembled WGS sequence"/>
</dbReference>
<dbReference type="AlphaFoldDB" id="A0AB35C0Y1"/>
<sequence length="255" mass="29155">MSVSIPRALLHKNPDCLDEHLFLHHEIAERMLSYLAENPNFKPTQILEMGRIDDALKACCQATYPDAAFDVLDYEAQLPLRADLVISNLFLQDAPNIETAIATMKDHLNPNGKIFMSTVGLESFANCIMPDGPEFNDYPDIKRLGDYLHSQGFIDVIVHVEKITLQYNQLDAMLKDLRVAGGRVARPLMKGLRTRAWYESWAKHMDKAKTDGIYDIEIEILYAHAQMPPLRAASLNQDNEAHFDIKHLKHRKRFE</sequence>
<dbReference type="Gene3D" id="3.40.50.150">
    <property type="entry name" value="Vaccinia Virus protein VP39"/>
    <property type="match status" value="1"/>
</dbReference>
<dbReference type="EMBL" id="JAGIBU010000008">
    <property type="protein sequence ID" value="MBS7825230.1"/>
    <property type="molecule type" value="Genomic_DNA"/>
</dbReference>
<comment type="caution">
    <text evidence="1">The sequence shown here is derived from an EMBL/GenBank/DDBJ whole genome shotgun (WGS) entry which is preliminary data.</text>
</comment>
<dbReference type="InterPro" id="IPR029063">
    <property type="entry name" value="SAM-dependent_MTases_sf"/>
</dbReference>
<accession>A0AB35C0Y1</accession>
<dbReference type="RefSeq" id="WP_213404227.1">
    <property type="nucleotide sequence ID" value="NZ_JAGIBT010000009.1"/>
</dbReference>
<evidence type="ECO:0000313" key="1">
    <source>
        <dbReference type="EMBL" id="MBS7825230.1"/>
    </source>
</evidence>
<reference evidence="1" key="1">
    <citation type="submission" date="2021-03" db="EMBL/GenBank/DDBJ databases">
        <title>Identification and antibiotic profiling of Wohlfahrtiimonas chitiniclastica, an underestimated human pathogen.</title>
        <authorList>
            <person name="Kopf A."/>
            <person name="Bunk B."/>
            <person name="Coldewey S."/>
            <person name="Gunzer F."/>
            <person name="Riedel T."/>
            <person name="Schroettner P."/>
        </authorList>
    </citation>
    <scope>NUCLEOTIDE SEQUENCE</scope>
    <source>
        <strain evidence="1">DSM 100917</strain>
    </source>
</reference>
<evidence type="ECO:0000313" key="2">
    <source>
        <dbReference type="Proteomes" id="UP000680020"/>
    </source>
</evidence>
<protein>
    <recommendedName>
        <fullName evidence="3">Methyltransferase type 11 domain-containing protein</fullName>
    </recommendedName>
</protein>
<evidence type="ECO:0008006" key="3">
    <source>
        <dbReference type="Google" id="ProtNLM"/>
    </source>
</evidence>
<name>A0AB35C0Y1_9GAMM</name>
<proteinExistence type="predicted"/>
<organism evidence="1 2">
    <name type="scientific">Wohlfahrtiimonas chitiniclastica</name>
    <dbReference type="NCBI Taxonomy" id="400946"/>
    <lineage>
        <taxon>Bacteria</taxon>
        <taxon>Pseudomonadati</taxon>
        <taxon>Pseudomonadota</taxon>
        <taxon>Gammaproteobacteria</taxon>
        <taxon>Cardiobacteriales</taxon>
        <taxon>Ignatzschineriaceae</taxon>
        <taxon>Wohlfahrtiimonas</taxon>
    </lineage>
</organism>